<organism evidence="3 4">
    <name type="scientific">Thlaspi arvense</name>
    <name type="common">Field penny-cress</name>
    <dbReference type="NCBI Taxonomy" id="13288"/>
    <lineage>
        <taxon>Eukaryota</taxon>
        <taxon>Viridiplantae</taxon>
        <taxon>Streptophyta</taxon>
        <taxon>Embryophyta</taxon>
        <taxon>Tracheophyta</taxon>
        <taxon>Spermatophyta</taxon>
        <taxon>Magnoliopsida</taxon>
        <taxon>eudicotyledons</taxon>
        <taxon>Gunneridae</taxon>
        <taxon>Pentapetalae</taxon>
        <taxon>rosids</taxon>
        <taxon>malvids</taxon>
        <taxon>Brassicales</taxon>
        <taxon>Brassicaceae</taxon>
        <taxon>Thlaspideae</taxon>
        <taxon>Thlaspi</taxon>
    </lineage>
</organism>
<dbReference type="GO" id="GO:0007005">
    <property type="term" value="P:mitochondrion organization"/>
    <property type="evidence" value="ECO:0007669"/>
    <property type="project" value="TreeGrafter"/>
</dbReference>
<name>A0AAU9S9X2_THLAR</name>
<dbReference type="GO" id="GO:0005759">
    <property type="term" value="C:mitochondrial matrix"/>
    <property type="evidence" value="ECO:0007669"/>
    <property type="project" value="TreeGrafter"/>
</dbReference>
<keyword evidence="1" id="KW-0812">Transmembrane</keyword>
<protein>
    <recommendedName>
        <fullName evidence="2">ATPase AAA-type core domain-containing protein</fullName>
    </recommendedName>
</protein>
<sequence>MLENSSCYLDISYECYEYLDWLTVLPWGNFRFAFWLYIYIYIYVCVCCPLIEKSDILIWFCSDDNFDVLRAEKILKADHYGLSDVKERILEFLAVAGLRGTSQGKIICLPRPPGVGKTSIGRSIARGLGRKFFRLSVGGLHDVDVIKV</sequence>
<feature type="transmembrane region" description="Helical" evidence="1">
    <location>
        <begin position="32"/>
        <end position="51"/>
    </location>
</feature>
<dbReference type="GO" id="GO:0051131">
    <property type="term" value="P:chaperone-mediated protein complex assembly"/>
    <property type="evidence" value="ECO:0007669"/>
    <property type="project" value="TreeGrafter"/>
</dbReference>
<keyword evidence="4" id="KW-1185">Reference proteome</keyword>
<dbReference type="PANTHER" id="PTHR43718">
    <property type="entry name" value="LON PROTEASE"/>
    <property type="match status" value="1"/>
</dbReference>
<evidence type="ECO:0000313" key="3">
    <source>
        <dbReference type="EMBL" id="CAH2060342.1"/>
    </source>
</evidence>
<dbReference type="GO" id="GO:0006515">
    <property type="term" value="P:protein quality control for misfolded or incompletely synthesized proteins"/>
    <property type="evidence" value="ECO:0007669"/>
    <property type="project" value="TreeGrafter"/>
</dbReference>
<dbReference type="GO" id="GO:0004252">
    <property type="term" value="F:serine-type endopeptidase activity"/>
    <property type="evidence" value="ECO:0007669"/>
    <property type="project" value="InterPro"/>
</dbReference>
<reference evidence="3 4" key="1">
    <citation type="submission" date="2022-03" db="EMBL/GenBank/DDBJ databases">
        <authorList>
            <person name="Nunn A."/>
            <person name="Chopra R."/>
            <person name="Nunn A."/>
            <person name="Contreras Garrido A."/>
        </authorList>
    </citation>
    <scope>NUCLEOTIDE SEQUENCE [LARGE SCALE GENOMIC DNA]</scope>
</reference>
<dbReference type="Gene3D" id="3.40.50.300">
    <property type="entry name" value="P-loop containing nucleotide triphosphate hydrolases"/>
    <property type="match status" value="1"/>
</dbReference>
<evidence type="ECO:0000313" key="4">
    <source>
        <dbReference type="Proteomes" id="UP000836841"/>
    </source>
</evidence>
<dbReference type="InterPro" id="IPR003959">
    <property type="entry name" value="ATPase_AAA_core"/>
</dbReference>
<keyword evidence="1" id="KW-1133">Transmembrane helix</keyword>
<dbReference type="GO" id="GO:0016887">
    <property type="term" value="F:ATP hydrolysis activity"/>
    <property type="evidence" value="ECO:0007669"/>
    <property type="project" value="InterPro"/>
</dbReference>
<dbReference type="SUPFAM" id="SSF52540">
    <property type="entry name" value="P-loop containing nucleoside triphosphate hydrolases"/>
    <property type="match status" value="1"/>
</dbReference>
<dbReference type="AlphaFoldDB" id="A0AAU9S9X2"/>
<proteinExistence type="predicted"/>
<dbReference type="InterPro" id="IPR027417">
    <property type="entry name" value="P-loop_NTPase"/>
</dbReference>
<dbReference type="GO" id="GO:0005524">
    <property type="term" value="F:ATP binding"/>
    <property type="evidence" value="ECO:0007669"/>
    <property type="project" value="InterPro"/>
</dbReference>
<dbReference type="Proteomes" id="UP000836841">
    <property type="component" value="Chromosome 4"/>
</dbReference>
<accession>A0AAU9S9X2</accession>
<gene>
    <name evidence="3" type="ORF">TAV2_LOCUS13778</name>
</gene>
<evidence type="ECO:0000256" key="1">
    <source>
        <dbReference type="SAM" id="Phobius"/>
    </source>
</evidence>
<dbReference type="PANTHER" id="PTHR43718:SF2">
    <property type="entry name" value="LON PROTEASE HOMOLOG, MITOCHONDRIAL"/>
    <property type="match status" value="1"/>
</dbReference>
<evidence type="ECO:0000259" key="2">
    <source>
        <dbReference type="Pfam" id="PF00004"/>
    </source>
</evidence>
<dbReference type="GO" id="GO:0004176">
    <property type="term" value="F:ATP-dependent peptidase activity"/>
    <property type="evidence" value="ECO:0007669"/>
    <property type="project" value="InterPro"/>
</dbReference>
<feature type="domain" description="ATPase AAA-type core" evidence="2">
    <location>
        <begin position="111"/>
        <end position="141"/>
    </location>
</feature>
<dbReference type="GO" id="GO:0003697">
    <property type="term" value="F:single-stranded DNA binding"/>
    <property type="evidence" value="ECO:0007669"/>
    <property type="project" value="TreeGrafter"/>
</dbReference>
<keyword evidence="1" id="KW-0472">Membrane</keyword>
<dbReference type="InterPro" id="IPR027065">
    <property type="entry name" value="Lon_Prtase"/>
</dbReference>
<dbReference type="EMBL" id="OU466860">
    <property type="protein sequence ID" value="CAH2060342.1"/>
    <property type="molecule type" value="Genomic_DNA"/>
</dbReference>
<dbReference type="Pfam" id="PF00004">
    <property type="entry name" value="AAA"/>
    <property type="match status" value="1"/>
</dbReference>